<evidence type="ECO:0000259" key="5">
    <source>
        <dbReference type="PROSITE" id="PS50887"/>
    </source>
</evidence>
<sequence length="699" mass="80134">MKASFFQELGLFDCAILQRVENDKFMVLYGNAPWFITLFENKLKGELCVIDDSPFFLVDFLFDADEFWQLKTDGRINSGVWSEQTEDALLRLEAAAIFSRGIDYLVLFNMENEFNKRQGMLQSARELLISNDKVLEQHELIRDRVESLASGSEQVKGVEFPVKEVIDHAEFGVAILDANMQRLEQNLALYNLFEMSPNDDGSPADLLLELCHSQFSGFERVLETGSRWNGEIYWLHPPALSRWLQLTVSPVKDESGDRSGWLFLVTDITREKYLKQSNEKLTYFDALTNLPNRQYFWQYLETSIETNQSFYVLLLDVKHLKRTNEEFGFSVGDLVLKEIVDRIRPLLSSNDVFARIGGNEFSIIVRDIDYTKCESLAGQMISAVKEPYYAEDEFKCSVGLSIGGVHYPKDGLSAEELMKYADLASFTAKQNVKSVIQFYSEDLKDSSRKRIEMESALREAIEKKQFELYLQPVLNLSSENITQAEALIRWYRPDLGMVSPAEFIPIAEQTGLIIKIGKWVIEESIRLLSELHRQGKYIKLSINLSPSQVNDRSLLDFIRCTLKESGLNAKYLELELTEGVLVDDFDKVSDFLQEIRKMGVSVAIDDFGTGYSSLSYLQKLPIDYLKIDQSFVFNLMEHESNQAIVKAIIAMATSLKLEVIAEGVEKEEQKAFLKAHGCHFLQGYLFSRPLTYDDFRKLL</sequence>
<dbReference type="SUPFAM" id="SSF55073">
    <property type="entry name" value="Nucleotide cyclase"/>
    <property type="match status" value="1"/>
</dbReference>
<dbReference type="NCBIfam" id="TIGR00254">
    <property type="entry name" value="GGDEF"/>
    <property type="match status" value="1"/>
</dbReference>
<gene>
    <name evidence="6" type="ORF">DFP76_103400</name>
</gene>
<dbReference type="EMBL" id="QNRF01000003">
    <property type="protein sequence ID" value="RBO84126.1"/>
    <property type="molecule type" value="Genomic_DNA"/>
</dbReference>
<dbReference type="InterPro" id="IPR052155">
    <property type="entry name" value="Biofilm_reg_signaling"/>
</dbReference>
<dbReference type="PROSITE" id="PS50887">
    <property type="entry name" value="GGDEF"/>
    <property type="match status" value="1"/>
</dbReference>
<dbReference type="InterPro" id="IPR029787">
    <property type="entry name" value="Nucleotide_cyclase"/>
</dbReference>
<dbReference type="InterPro" id="IPR013656">
    <property type="entry name" value="PAS_4"/>
</dbReference>
<dbReference type="Gene3D" id="3.20.20.450">
    <property type="entry name" value="EAL domain"/>
    <property type="match status" value="1"/>
</dbReference>
<dbReference type="InterPro" id="IPR043128">
    <property type="entry name" value="Rev_trsase/Diguanyl_cyclase"/>
</dbReference>
<evidence type="ECO:0000313" key="7">
    <source>
        <dbReference type="Proteomes" id="UP000252086"/>
    </source>
</evidence>
<dbReference type="PANTHER" id="PTHR44757">
    <property type="entry name" value="DIGUANYLATE CYCLASE DGCP"/>
    <property type="match status" value="1"/>
</dbReference>
<dbReference type="RefSeq" id="WP_113874085.1">
    <property type="nucleotide sequence ID" value="NZ_QNRF01000003.1"/>
</dbReference>
<evidence type="ECO:0000259" key="4">
    <source>
        <dbReference type="PROSITE" id="PS50883"/>
    </source>
</evidence>
<dbReference type="SUPFAM" id="SSF141868">
    <property type="entry name" value="EAL domain-like"/>
    <property type="match status" value="1"/>
</dbReference>
<dbReference type="PANTHER" id="PTHR44757:SF2">
    <property type="entry name" value="BIOFILM ARCHITECTURE MAINTENANCE PROTEIN MBAA"/>
    <property type="match status" value="1"/>
</dbReference>
<reference evidence="6 7" key="1">
    <citation type="submission" date="2018-06" db="EMBL/GenBank/DDBJ databases">
        <title>Genomic Encyclopedia of Type Strains, Phase III (KMG-III): the genomes of soil and plant-associated and newly described type strains.</title>
        <authorList>
            <person name="Whitman W."/>
        </authorList>
    </citation>
    <scope>NUCLEOTIDE SEQUENCE [LARGE SCALE GENOMIC DNA]</scope>
    <source>
        <strain evidence="6 7">CECT 7732</strain>
    </source>
</reference>
<organism evidence="6 7">
    <name type="scientific">Marinomonas aquiplantarum</name>
    <dbReference type="NCBI Taxonomy" id="491951"/>
    <lineage>
        <taxon>Bacteria</taxon>
        <taxon>Pseudomonadati</taxon>
        <taxon>Pseudomonadota</taxon>
        <taxon>Gammaproteobacteria</taxon>
        <taxon>Oceanospirillales</taxon>
        <taxon>Oceanospirillaceae</taxon>
        <taxon>Marinomonas</taxon>
    </lineage>
</organism>
<evidence type="ECO:0000256" key="2">
    <source>
        <dbReference type="ARBA" id="ARBA00022636"/>
    </source>
</evidence>
<dbReference type="InterPro" id="IPR000160">
    <property type="entry name" value="GGDEF_dom"/>
</dbReference>
<name>A0A366D2F8_9GAMM</name>
<dbReference type="PROSITE" id="PS50113">
    <property type="entry name" value="PAC"/>
    <property type="match status" value="1"/>
</dbReference>
<dbReference type="GO" id="GO:0071111">
    <property type="term" value="F:cyclic-guanylate-specific phosphodiesterase activity"/>
    <property type="evidence" value="ECO:0007669"/>
    <property type="project" value="UniProtKB-EC"/>
</dbReference>
<accession>A0A366D2F8</accession>
<dbReference type="InterPro" id="IPR000700">
    <property type="entry name" value="PAS-assoc_C"/>
</dbReference>
<dbReference type="EC" id="3.1.4.52" evidence="1"/>
<dbReference type="Pfam" id="PF08448">
    <property type="entry name" value="PAS_4"/>
    <property type="match status" value="1"/>
</dbReference>
<dbReference type="OrthoDB" id="8416215at2"/>
<dbReference type="SMART" id="SM00052">
    <property type="entry name" value="EAL"/>
    <property type="match status" value="1"/>
</dbReference>
<dbReference type="Proteomes" id="UP000252086">
    <property type="component" value="Unassembled WGS sequence"/>
</dbReference>
<dbReference type="Gene3D" id="3.30.70.270">
    <property type="match status" value="1"/>
</dbReference>
<dbReference type="PROSITE" id="PS50883">
    <property type="entry name" value="EAL"/>
    <property type="match status" value="1"/>
</dbReference>
<feature type="domain" description="EAL" evidence="4">
    <location>
        <begin position="450"/>
        <end position="699"/>
    </location>
</feature>
<dbReference type="InterPro" id="IPR035965">
    <property type="entry name" value="PAS-like_dom_sf"/>
</dbReference>
<evidence type="ECO:0000259" key="3">
    <source>
        <dbReference type="PROSITE" id="PS50113"/>
    </source>
</evidence>
<dbReference type="SUPFAM" id="SSF55785">
    <property type="entry name" value="PYP-like sensor domain (PAS domain)"/>
    <property type="match status" value="1"/>
</dbReference>
<keyword evidence="2" id="KW-0973">c-di-GMP</keyword>
<dbReference type="InterPro" id="IPR001633">
    <property type="entry name" value="EAL_dom"/>
</dbReference>
<dbReference type="CDD" id="cd01948">
    <property type="entry name" value="EAL"/>
    <property type="match status" value="1"/>
</dbReference>
<dbReference type="Pfam" id="PF00563">
    <property type="entry name" value="EAL"/>
    <property type="match status" value="1"/>
</dbReference>
<feature type="domain" description="GGDEF" evidence="5">
    <location>
        <begin position="308"/>
        <end position="441"/>
    </location>
</feature>
<dbReference type="AlphaFoldDB" id="A0A366D2F8"/>
<dbReference type="FunFam" id="3.20.20.450:FF:000001">
    <property type="entry name" value="Cyclic di-GMP phosphodiesterase yahA"/>
    <property type="match status" value="1"/>
</dbReference>
<comment type="caution">
    <text evidence="6">The sequence shown here is derived from an EMBL/GenBank/DDBJ whole genome shotgun (WGS) entry which is preliminary data.</text>
</comment>
<dbReference type="CDD" id="cd01949">
    <property type="entry name" value="GGDEF"/>
    <property type="match status" value="1"/>
</dbReference>
<evidence type="ECO:0000256" key="1">
    <source>
        <dbReference type="ARBA" id="ARBA00012282"/>
    </source>
</evidence>
<protein>
    <recommendedName>
        <fullName evidence="1">cyclic-guanylate-specific phosphodiesterase</fullName>
        <ecNumber evidence="1">3.1.4.52</ecNumber>
    </recommendedName>
</protein>
<proteinExistence type="predicted"/>
<dbReference type="SMART" id="SM00267">
    <property type="entry name" value="GGDEF"/>
    <property type="match status" value="1"/>
</dbReference>
<dbReference type="Gene3D" id="3.30.450.20">
    <property type="entry name" value="PAS domain"/>
    <property type="match status" value="1"/>
</dbReference>
<evidence type="ECO:0000313" key="6">
    <source>
        <dbReference type="EMBL" id="RBO84126.1"/>
    </source>
</evidence>
<dbReference type="InterPro" id="IPR035919">
    <property type="entry name" value="EAL_sf"/>
</dbReference>
<feature type="domain" description="PAC" evidence="3">
    <location>
        <begin position="228"/>
        <end position="280"/>
    </location>
</feature>
<dbReference type="Pfam" id="PF00990">
    <property type="entry name" value="GGDEF"/>
    <property type="match status" value="1"/>
</dbReference>
<keyword evidence="7" id="KW-1185">Reference proteome</keyword>